<name>A0A2B7Y3E4_9EURO</name>
<dbReference type="InterPro" id="IPR006368">
    <property type="entry name" value="GDP_Man_deHydtase"/>
</dbReference>
<feature type="domain" description="NAD(P)-binding" evidence="6">
    <location>
        <begin position="2"/>
        <end position="273"/>
    </location>
</feature>
<evidence type="ECO:0000313" key="7">
    <source>
        <dbReference type="EMBL" id="PGH16016.1"/>
    </source>
</evidence>
<dbReference type="Gene3D" id="3.90.25.10">
    <property type="entry name" value="UDP-galactose 4-epimerase, domain 1"/>
    <property type="match status" value="1"/>
</dbReference>
<dbReference type="AlphaFoldDB" id="A0A2B7Y3E4"/>
<dbReference type="GO" id="GO:0042351">
    <property type="term" value="P:'de novo' GDP-L-fucose biosynthetic process"/>
    <property type="evidence" value="ECO:0007669"/>
    <property type="project" value="TreeGrafter"/>
</dbReference>
<gene>
    <name evidence="7" type="ORF">AJ79_01996</name>
</gene>
<comment type="caution">
    <text evidence="7">The sequence shown here is derived from an EMBL/GenBank/DDBJ whole genome shotgun (WGS) entry which is preliminary data.</text>
</comment>
<comment type="cofactor">
    <cofactor evidence="1">
        <name>NADP(+)</name>
        <dbReference type="ChEBI" id="CHEBI:58349"/>
    </cofactor>
</comment>
<evidence type="ECO:0000256" key="5">
    <source>
        <dbReference type="SAM" id="MobiDB-lite"/>
    </source>
</evidence>
<keyword evidence="4" id="KW-0456">Lyase</keyword>
<dbReference type="EC" id="4.2.1.47" evidence="3"/>
<accession>A0A2B7Y3E4</accession>
<evidence type="ECO:0000256" key="2">
    <source>
        <dbReference type="ARBA" id="ARBA00009263"/>
    </source>
</evidence>
<reference evidence="7 8" key="1">
    <citation type="submission" date="2017-10" db="EMBL/GenBank/DDBJ databases">
        <title>Comparative genomics in systemic dimorphic fungi from Ajellomycetaceae.</title>
        <authorList>
            <person name="Munoz J.F."/>
            <person name="Mcewen J.G."/>
            <person name="Clay O.K."/>
            <person name="Cuomo C.A."/>
        </authorList>
    </citation>
    <scope>NUCLEOTIDE SEQUENCE [LARGE SCALE GENOMIC DNA]</scope>
    <source>
        <strain evidence="7 8">UAMH5409</strain>
    </source>
</reference>
<dbReference type="GO" id="GO:0008446">
    <property type="term" value="F:GDP-mannose 4,6-dehydratase activity"/>
    <property type="evidence" value="ECO:0007669"/>
    <property type="project" value="UniProtKB-EC"/>
</dbReference>
<protein>
    <recommendedName>
        <fullName evidence="3">GDP-mannose 4,6-dehydratase</fullName>
        <ecNumber evidence="3">4.2.1.47</ecNumber>
    </recommendedName>
</protein>
<dbReference type="EMBL" id="PDNB01000020">
    <property type="protein sequence ID" value="PGH16016.1"/>
    <property type="molecule type" value="Genomic_DNA"/>
</dbReference>
<dbReference type="Gene3D" id="3.40.50.720">
    <property type="entry name" value="NAD(P)-binding Rossmann-like Domain"/>
    <property type="match status" value="1"/>
</dbReference>
<feature type="region of interest" description="Disordered" evidence="5">
    <location>
        <begin position="316"/>
        <end position="344"/>
    </location>
</feature>
<dbReference type="PANTHER" id="PTHR43715">
    <property type="entry name" value="GDP-MANNOSE 4,6-DEHYDRATASE"/>
    <property type="match status" value="1"/>
</dbReference>
<evidence type="ECO:0000313" key="8">
    <source>
        <dbReference type="Proteomes" id="UP000223968"/>
    </source>
</evidence>
<comment type="similarity">
    <text evidence="2">Belongs to the NAD(P)-dependent epimerase/dehydratase family. GDP-mannose 4,6-dehydratase subfamily.</text>
</comment>
<dbReference type="STRING" id="1447875.A0A2B7Y3E4"/>
<dbReference type="InterPro" id="IPR036291">
    <property type="entry name" value="NAD(P)-bd_dom_sf"/>
</dbReference>
<evidence type="ECO:0000259" key="6">
    <source>
        <dbReference type="Pfam" id="PF16363"/>
    </source>
</evidence>
<dbReference type="Proteomes" id="UP000223968">
    <property type="component" value="Unassembled WGS sequence"/>
</dbReference>
<dbReference type="FunFam" id="3.40.50.720:FF:000924">
    <property type="entry name" value="GDP-mannose 4,6 dehydratase"/>
    <property type="match status" value="1"/>
</dbReference>
<sequence length="344" mass="37948">MSDQGRLLQIMGNIQDIDEIYHLAAQSHAGMSFETPIPTSDTNALGTLRLFEAIRLLDLGKTARIYNAASSELYGSKVPAPQTEETPFHPVSPYSTAKLFQNWTTVNFREAYGFHASNAILFNHESPRRGTTFVTRKITSQVALIACGQSEFFELGNLNAVRDWGHSKDYVRGAYLMLQQPTGGNYVLASGQAYSVREFVEAAFRVIGVKIEWFGTGPNEVGIDPATSNVRVRVNPEYYRKLENETLLGSAAKAKRILGWQPEYTFDALVEEMVLSDIAAVKTGRIFAHTYLDLDWLVSDVNNASEYIENGSGRVKNAPRRIEDGPGAPISGIEDNGQDNAATA</sequence>
<organism evidence="7 8">
    <name type="scientific">Helicocarpus griseus UAMH5409</name>
    <dbReference type="NCBI Taxonomy" id="1447875"/>
    <lineage>
        <taxon>Eukaryota</taxon>
        <taxon>Fungi</taxon>
        <taxon>Dikarya</taxon>
        <taxon>Ascomycota</taxon>
        <taxon>Pezizomycotina</taxon>
        <taxon>Eurotiomycetes</taxon>
        <taxon>Eurotiomycetidae</taxon>
        <taxon>Onygenales</taxon>
        <taxon>Ajellomycetaceae</taxon>
        <taxon>Helicocarpus</taxon>
    </lineage>
</organism>
<evidence type="ECO:0000256" key="1">
    <source>
        <dbReference type="ARBA" id="ARBA00001937"/>
    </source>
</evidence>
<dbReference type="PANTHER" id="PTHR43715:SF1">
    <property type="entry name" value="GDP-MANNOSE 4,6 DEHYDRATASE"/>
    <property type="match status" value="1"/>
</dbReference>
<dbReference type="Pfam" id="PF16363">
    <property type="entry name" value="GDP_Man_Dehyd"/>
    <property type="match status" value="1"/>
</dbReference>
<dbReference type="InterPro" id="IPR016040">
    <property type="entry name" value="NAD(P)-bd_dom"/>
</dbReference>
<dbReference type="SUPFAM" id="SSF51735">
    <property type="entry name" value="NAD(P)-binding Rossmann-fold domains"/>
    <property type="match status" value="1"/>
</dbReference>
<proteinExistence type="inferred from homology"/>
<keyword evidence="8" id="KW-1185">Reference proteome</keyword>
<evidence type="ECO:0000256" key="3">
    <source>
        <dbReference type="ARBA" id="ARBA00011989"/>
    </source>
</evidence>
<dbReference type="CDD" id="cd05260">
    <property type="entry name" value="GDP_MD_SDR_e"/>
    <property type="match status" value="1"/>
</dbReference>
<dbReference type="OrthoDB" id="331544at2759"/>
<evidence type="ECO:0000256" key="4">
    <source>
        <dbReference type="ARBA" id="ARBA00023239"/>
    </source>
</evidence>